<comment type="caution">
    <text evidence="6">The sequence shown here is derived from an EMBL/GenBank/DDBJ whole genome shotgun (WGS) entry which is preliminary data.</text>
</comment>
<keyword evidence="7" id="KW-1185">Reference proteome</keyword>
<dbReference type="Gene3D" id="1.10.1040.10">
    <property type="entry name" value="N-(1-d-carboxylethyl)-l-norvaline Dehydrogenase, domain 2"/>
    <property type="match status" value="1"/>
</dbReference>
<dbReference type="PANTHER" id="PTHR48075:SF3">
    <property type="entry name" value="3-HYDROXYACYL-COA DEHYDROGENASE"/>
    <property type="match status" value="1"/>
</dbReference>
<dbReference type="SUPFAM" id="SSF48179">
    <property type="entry name" value="6-phosphogluconate dehydrogenase C-terminal domain-like"/>
    <property type="match status" value="1"/>
</dbReference>
<reference evidence="6 7" key="1">
    <citation type="submission" date="2020-07" db="EMBL/GenBank/DDBJ databases">
        <title>Facklamia lactis sp. nov., isolated from raw milk.</title>
        <authorList>
            <person name="Doll E.V."/>
            <person name="Huptas C."/>
            <person name="Staib L."/>
            <person name="Wenning M."/>
            <person name="Scherer S."/>
        </authorList>
    </citation>
    <scope>NUCLEOTIDE SEQUENCE [LARGE SCALE GENOMIC DNA]</scope>
    <source>
        <strain evidence="6 7">DSM 111018</strain>
    </source>
</reference>
<comment type="similarity">
    <text evidence="2">Belongs to the 3-hydroxyacyl-CoA dehydrogenase family.</text>
</comment>
<dbReference type="RefSeq" id="WP_197115608.1">
    <property type="nucleotide sequence ID" value="NZ_JACBXQ010000004.1"/>
</dbReference>
<dbReference type="InterPro" id="IPR006108">
    <property type="entry name" value="3HC_DH_C"/>
</dbReference>
<evidence type="ECO:0000256" key="3">
    <source>
        <dbReference type="ARBA" id="ARBA00023002"/>
    </source>
</evidence>
<dbReference type="InterPro" id="IPR008927">
    <property type="entry name" value="6-PGluconate_DH-like_C_sf"/>
</dbReference>
<feature type="domain" description="3-hydroxyacyl-CoA dehydrogenase NAD binding" evidence="5">
    <location>
        <begin position="6"/>
        <end position="185"/>
    </location>
</feature>
<dbReference type="PANTHER" id="PTHR48075">
    <property type="entry name" value="3-HYDROXYACYL-COA DEHYDROGENASE FAMILY PROTEIN"/>
    <property type="match status" value="1"/>
</dbReference>
<dbReference type="InterPro" id="IPR022694">
    <property type="entry name" value="3-OHacyl-CoA_DH"/>
</dbReference>
<protein>
    <submittedName>
        <fullName evidence="6">3-hydroxyacyl-CoA dehydrogenase</fullName>
        <ecNumber evidence="6">1.1.1.35</ecNumber>
    </submittedName>
</protein>
<evidence type="ECO:0000259" key="4">
    <source>
        <dbReference type="Pfam" id="PF00725"/>
    </source>
</evidence>
<feature type="domain" description="3-hydroxyacyl-CoA dehydrogenase C-terminal" evidence="4">
    <location>
        <begin position="189"/>
        <end position="286"/>
    </location>
</feature>
<dbReference type="SUPFAM" id="SSF51735">
    <property type="entry name" value="NAD(P)-binding Rossmann-fold domains"/>
    <property type="match status" value="1"/>
</dbReference>
<evidence type="ECO:0000313" key="6">
    <source>
        <dbReference type="EMBL" id="MBG9986687.1"/>
    </source>
</evidence>
<evidence type="ECO:0000259" key="5">
    <source>
        <dbReference type="Pfam" id="PF02737"/>
    </source>
</evidence>
<dbReference type="GO" id="GO:0003857">
    <property type="term" value="F:(3S)-3-hydroxyacyl-CoA dehydrogenase (NAD+) activity"/>
    <property type="evidence" value="ECO:0007669"/>
    <property type="project" value="UniProtKB-EC"/>
</dbReference>
<sequence>MGINTVLVAGAGGVLGSQIAFQIAYYGYKVIAYDINNEAILMAKDRMNQLGREFISENNAKQENVSAAIANMEFEIDLMEVVPNADLIIEAIPEVLSIKQEFFESISKLAKKEAIIASNSSSFIPSYLIDKVEYPERYLHMHFANKIWLHNICEIMKHDLTSDNVFKTIIEFSKSINMVPIPINKEQPGYILNSLLMPFIKSALLLVVNGVTDPYSVDKTWMISTHTDFAPFKTIDIVGPQTVYNIEMNQANKGDAEAQKIADYIKREMIDQGKMGRTNGKGFYNYPNPAYESSDFLKI</sequence>
<evidence type="ECO:0000256" key="1">
    <source>
        <dbReference type="ARBA" id="ARBA00005086"/>
    </source>
</evidence>
<dbReference type="Pfam" id="PF00725">
    <property type="entry name" value="3HCDH"/>
    <property type="match status" value="1"/>
</dbReference>
<dbReference type="EC" id="1.1.1.35" evidence="6"/>
<dbReference type="Pfam" id="PF02737">
    <property type="entry name" value="3HCDH_N"/>
    <property type="match status" value="1"/>
</dbReference>
<dbReference type="PIRSF" id="PIRSF000105">
    <property type="entry name" value="HCDH"/>
    <property type="match status" value="1"/>
</dbReference>
<dbReference type="InterPro" id="IPR036291">
    <property type="entry name" value="NAD(P)-bd_dom_sf"/>
</dbReference>
<keyword evidence="3 6" id="KW-0560">Oxidoreductase</keyword>
<dbReference type="EMBL" id="JACBXQ010000004">
    <property type="protein sequence ID" value="MBG9986687.1"/>
    <property type="molecule type" value="Genomic_DNA"/>
</dbReference>
<evidence type="ECO:0000313" key="7">
    <source>
        <dbReference type="Proteomes" id="UP000721415"/>
    </source>
</evidence>
<dbReference type="Proteomes" id="UP000721415">
    <property type="component" value="Unassembled WGS sequence"/>
</dbReference>
<comment type="pathway">
    <text evidence="1">Lipid metabolism; butanoate metabolism.</text>
</comment>
<name>A0ABS0LRT3_9LACT</name>
<dbReference type="InterPro" id="IPR013328">
    <property type="entry name" value="6PGD_dom2"/>
</dbReference>
<dbReference type="InterPro" id="IPR006176">
    <property type="entry name" value="3-OHacyl-CoA_DH_NAD-bd"/>
</dbReference>
<dbReference type="NCBIfam" id="NF006143">
    <property type="entry name" value="PRK08293.1"/>
    <property type="match status" value="1"/>
</dbReference>
<proteinExistence type="inferred from homology"/>
<organism evidence="6 7">
    <name type="scientific">Facklamia lactis</name>
    <dbReference type="NCBI Taxonomy" id="2749967"/>
    <lineage>
        <taxon>Bacteria</taxon>
        <taxon>Bacillati</taxon>
        <taxon>Bacillota</taxon>
        <taxon>Bacilli</taxon>
        <taxon>Lactobacillales</taxon>
        <taxon>Aerococcaceae</taxon>
        <taxon>Facklamia</taxon>
    </lineage>
</organism>
<evidence type="ECO:0000256" key="2">
    <source>
        <dbReference type="ARBA" id="ARBA00009463"/>
    </source>
</evidence>
<gene>
    <name evidence="6" type="ORF">HZY91_07235</name>
</gene>
<dbReference type="Gene3D" id="3.40.50.720">
    <property type="entry name" value="NAD(P)-binding Rossmann-like Domain"/>
    <property type="match status" value="1"/>
</dbReference>
<accession>A0ABS0LRT3</accession>